<evidence type="ECO:0000259" key="1">
    <source>
        <dbReference type="PROSITE" id="PS51015"/>
    </source>
</evidence>
<dbReference type="Pfam" id="PF02182">
    <property type="entry name" value="SAD_SRA"/>
    <property type="match status" value="1"/>
</dbReference>
<comment type="caution">
    <text evidence="2">The sequence shown here is derived from an EMBL/GenBank/DDBJ whole genome shotgun (WGS) entry which is preliminary data.</text>
</comment>
<reference evidence="3" key="1">
    <citation type="journal article" date="2019" name="Int. J. Syst. Evol. Microbiol.">
        <title>The Global Catalogue of Microorganisms (GCM) 10K type strain sequencing project: providing services to taxonomists for standard genome sequencing and annotation.</title>
        <authorList>
            <consortium name="The Broad Institute Genomics Platform"/>
            <consortium name="The Broad Institute Genome Sequencing Center for Infectious Disease"/>
            <person name="Wu L."/>
            <person name="Ma J."/>
        </authorList>
    </citation>
    <scope>NUCLEOTIDE SEQUENCE [LARGE SCALE GENOMIC DNA]</scope>
    <source>
        <strain evidence="3">JCM 4805</strain>
    </source>
</reference>
<evidence type="ECO:0000313" key="3">
    <source>
        <dbReference type="Proteomes" id="UP001500909"/>
    </source>
</evidence>
<dbReference type="InterPro" id="IPR003105">
    <property type="entry name" value="SRA_YDG"/>
</dbReference>
<dbReference type="InterPro" id="IPR015947">
    <property type="entry name" value="PUA-like_sf"/>
</dbReference>
<evidence type="ECO:0000313" key="2">
    <source>
        <dbReference type="EMBL" id="GAA0467812.1"/>
    </source>
</evidence>
<dbReference type="PANTHER" id="PTHR14140">
    <property type="entry name" value="E3 UBIQUITIN-PROTEIN LIGASE UHRF-RELATED"/>
    <property type="match status" value="1"/>
</dbReference>
<dbReference type="SUPFAM" id="SSF88697">
    <property type="entry name" value="PUA domain-like"/>
    <property type="match status" value="1"/>
</dbReference>
<dbReference type="InterPro" id="IPR003615">
    <property type="entry name" value="HNH_nuc"/>
</dbReference>
<proteinExistence type="predicted"/>
<dbReference type="Gene3D" id="1.10.30.50">
    <property type="match status" value="1"/>
</dbReference>
<dbReference type="Pfam" id="PF13391">
    <property type="entry name" value="HNH_2"/>
    <property type="match status" value="1"/>
</dbReference>
<feature type="domain" description="YDG" evidence="1">
    <location>
        <begin position="8"/>
        <end position="156"/>
    </location>
</feature>
<gene>
    <name evidence="2" type="ORF">GCM10010361_34970</name>
</gene>
<dbReference type="EMBL" id="BAAABY010000026">
    <property type="protein sequence ID" value="GAA0467812.1"/>
    <property type="molecule type" value="Genomic_DNA"/>
</dbReference>
<dbReference type="PROSITE" id="PS51015">
    <property type="entry name" value="YDG"/>
    <property type="match status" value="1"/>
</dbReference>
<accession>A0ABP3K2Z4</accession>
<dbReference type="InterPro" id="IPR045134">
    <property type="entry name" value="UHRF1/2-like"/>
</dbReference>
<keyword evidence="3" id="KW-1185">Reference proteome</keyword>
<dbReference type="SMART" id="SM00466">
    <property type="entry name" value="SRA"/>
    <property type="match status" value="1"/>
</dbReference>
<sequence length="318" mass="35976">MANETFVGHVDGVLPGDSFTNRKAVKAANLHSDNQAGISINKDTDGCWVANAIALNGGYEDDEDHGDWIRYTGAGGRDQSTGKQIADQDWDHRTNAALRQSYDRGYPIRIIRGPKPKTNKHAPKKGYRYDGLYAITALRMVRGKRGWQICQFDLHRLSDVREDLSEVERKAETSLLDVAAEEKFPETRMTTVQRIVRDSSVVRRVKEMYGHECQVCRTRLVGGDGKGYSEGAHIRPLGKRHRGPDIEQNVLCLCANCHVRLDKGALYIADDWRVIDRAVAAAQSQTVFPELYRSPKHNIGLDYIQYHREWWDAQLSTP</sequence>
<dbReference type="InterPro" id="IPR036987">
    <property type="entry name" value="SRA-YDG_sf"/>
</dbReference>
<name>A0ABP3K2Z4_9ACTN</name>
<dbReference type="RefSeq" id="WP_346095942.1">
    <property type="nucleotide sequence ID" value="NZ_BAAABY010000026.1"/>
</dbReference>
<dbReference type="CDD" id="cd00085">
    <property type="entry name" value="HNHc"/>
    <property type="match status" value="1"/>
</dbReference>
<dbReference type="PANTHER" id="PTHR14140:SF27">
    <property type="entry name" value="OS04G0289800 PROTEIN"/>
    <property type="match status" value="1"/>
</dbReference>
<dbReference type="Gene3D" id="2.30.280.10">
    <property type="entry name" value="SRA-YDG"/>
    <property type="match status" value="1"/>
</dbReference>
<protein>
    <submittedName>
        <fullName evidence="2">YDG/SRA domain-containing protein</fullName>
    </submittedName>
</protein>
<organism evidence="2 3">
    <name type="scientific">Streptomyces olivaceiscleroticus</name>
    <dbReference type="NCBI Taxonomy" id="68245"/>
    <lineage>
        <taxon>Bacteria</taxon>
        <taxon>Bacillati</taxon>
        <taxon>Actinomycetota</taxon>
        <taxon>Actinomycetes</taxon>
        <taxon>Kitasatosporales</taxon>
        <taxon>Streptomycetaceae</taxon>
        <taxon>Streptomyces</taxon>
    </lineage>
</organism>
<dbReference type="Proteomes" id="UP001500909">
    <property type="component" value="Unassembled WGS sequence"/>
</dbReference>